<proteinExistence type="predicted"/>
<keyword evidence="2" id="KW-1185">Reference proteome</keyword>
<organism evidence="1 2">
    <name type="scientific">Nepenthes gracilis</name>
    <name type="common">Slender pitcher plant</name>
    <dbReference type="NCBI Taxonomy" id="150966"/>
    <lineage>
        <taxon>Eukaryota</taxon>
        <taxon>Viridiplantae</taxon>
        <taxon>Streptophyta</taxon>
        <taxon>Embryophyta</taxon>
        <taxon>Tracheophyta</taxon>
        <taxon>Spermatophyta</taxon>
        <taxon>Magnoliopsida</taxon>
        <taxon>eudicotyledons</taxon>
        <taxon>Gunneridae</taxon>
        <taxon>Pentapetalae</taxon>
        <taxon>Caryophyllales</taxon>
        <taxon>Nepenthaceae</taxon>
        <taxon>Nepenthes</taxon>
    </lineage>
</organism>
<name>A0AAD3TJV9_NEPGR</name>
<evidence type="ECO:0000313" key="2">
    <source>
        <dbReference type="Proteomes" id="UP001279734"/>
    </source>
</evidence>
<reference evidence="1" key="1">
    <citation type="submission" date="2023-05" db="EMBL/GenBank/DDBJ databases">
        <title>Nepenthes gracilis genome sequencing.</title>
        <authorList>
            <person name="Fukushima K."/>
        </authorList>
    </citation>
    <scope>NUCLEOTIDE SEQUENCE</scope>
    <source>
        <strain evidence="1">SING2019-196</strain>
    </source>
</reference>
<gene>
    <name evidence="1" type="ORF">Nepgr_032660</name>
</gene>
<evidence type="ECO:0000313" key="1">
    <source>
        <dbReference type="EMBL" id="GMH30817.1"/>
    </source>
</evidence>
<accession>A0AAD3TJV9</accession>
<protein>
    <submittedName>
        <fullName evidence="1">Uncharacterized protein</fullName>
    </submittedName>
</protein>
<sequence>MVSLGTIDSDLSVATGLDHLTNLPIRSTDPPMCSDLVPCAEQMQSIPLKIINEIPSPEEPISDACTINGNDSKLSRSIIDSNHDLCRAEASSSKVAVTIGVTTPISYLSNARKIQN</sequence>
<dbReference type="Proteomes" id="UP001279734">
    <property type="component" value="Unassembled WGS sequence"/>
</dbReference>
<dbReference type="AlphaFoldDB" id="A0AAD3TJV9"/>
<dbReference type="EMBL" id="BSYO01000039">
    <property type="protein sequence ID" value="GMH30817.1"/>
    <property type="molecule type" value="Genomic_DNA"/>
</dbReference>
<comment type="caution">
    <text evidence="1">The sequence shown here is derived from an EMBL/GenBank/DDBJ whole genome shotgun (WGS) entry which is preliminary data.</text>
</comment>